<dbReference type="SUPFAM" id="SSF51735">
    <property type="entry name" value="NAD(P)-binding Rossmann-fold domains"/>
    <property type="match status" value="1"/>
</dbReference>
<keyword evidence="6" id="KW-1185">Reference proteome</keyword>
<reference evidence="5 6" key="1">
    <citation type="submission" date="2020-10" db="EMBL/GenBank/DDBJ databases">
        <title>Plant Genome Project.</title>
        <authorList>
            <person name="Zhang R.-G."/>
        </authorList>
    </citation>
    <scope>NUCLEOTIDE SEQUENCE [LARGE SCALE GENOMIC DNA]</scope>
    <source>
        <strain evidence="5">FAFU-HL-1</strain>
        <tissue evidence="5">Leaf</tissue>
    </source>
</reference>
<evidence type="ECO:0000256" key="3">
    <source>
        <dbReference type="ARBA" id="ARBA00023002"/>
    </source>
</evidence>
<dbReference type="Pfam" id="PF00106">
    <property type="entry name" value="adh_short"/>
    <property type="match status" value="1"/>
</dbReference>
<evidence type="ECO:0000256" key="1">
    <source>
        <dbReference type="ARBA" id="ARBA00006484"/>
    </source>
</evidence>
<accession>A0A835TJ91</accession>
<feature type="signal peptide" evidence="4">
    <location>
        <begin position="1"/>
        <end position="25"/>
    </location>
</feature>
<keyword evidence="4" id="KW-0732">Signal</keyword>
<name>A0A835TJ91_9ROSI</name>
<comment type="caution">
    <text evidence="5">The sequence shown here is derived from an EMBL/GenBank/DDBJ whole genome shotgun (WGS) entry which is preliminary data.</text>
</comment>
<dbReference type="GO" id="GO:0016491">
    <property type="term" value="F:oxidoreductase activity"/>
    <property type="evidence" value="ECO:0007669"/>
    <property type="project" value="UniProtKB-KW"/>
</dbReference>
<dbReference type="InterPro" id="IPR002347">
    <property type="entry name" value="SDR_fam"/>
</dbReference>
<organism evidence="5 6">
    <name type="scientific">Salix dunnii</name>
    <dbReference type="NCBI Taxonomy" id="1413687"/>
    <lineage>
        <taxon>Eukaryota</taxon>
        <taxon>Viridiplantae</taxon>
        <taxon>Streptophyta</taxon>
        <taxon>Embryophyta</taxon>
        <taxon>Tracheophyta</taxon>
        <taxon>Spermatophyta</taxon>
        <taxon>Magnoliopsida</taxon>
        <taxon>eudicotyledons</taxon>
        <taxon>Gunneridae</taxon>
        <taxon>Pentapetalae</taxon>
        <taxon>rosids</taxon>
        <taxon>fabids</taxon>
        <taxon>Malpighiales</taxon>
        <taxon>Salicaceae</taxon>
        <taxon>Saliceae</taxon>
        <taxon>Salix</taxon>
    </lineage>
</organism>
<comment type="similarity">
    <text evidence="1">Belongs to the short-chain dehydrogenases/reductases (SDR) family.</text>
</comment>
<evidence type="ECO:0000313" key="5">
    <source>
        <dbReference type="EMBL" id="KAF9687797.1"/>
    </source>
</evidence>
<feature type="chain" id="PRO_5032853589" evidence="4">
    <location>
        <begin position="26"/>
        <end position="116"/>
    </location>
</feature>
<dbReference type="PANTHER" id="PTHR43490:SF119">
    <property type="entry name" value="SHORT-CHAIN DEHYDROGENASE_REDUCTASE"/>
    <property type="match status" value="1"/>
</dbReference>
<protein>
    <submittedName>
        <fullName evidence="5">Uncharacterized protein</fullName>
    </submittedName>
</protein>
<evidence type="ECO:0000313" key="6">
    <source>
        <dbReference type="Proteomes" id="UP000657918"/>
    </source>
</evidence>
<dbReference type="Gene3D" id="3.40.50.720">
    <property type="entry name" value="NAD(P)-binding Rossmann-like Domain"/>
    <property type="match status" value="1"/>
</dbReference>
<evidence type="ECO:0000256" key="4">
    <source>
        <dbReference type="SAM" id="SignalP"/>
    </source>
</evidence>
<keyword evidence="3" id="KW-0560">Oxidoreductase</keyword>
<dbReference type="PANTHER" id="PTHR43490">
    <property type="entry name" value="(+)-NEOMENTHOL DEHYDROGENASE"/>
    <property type="match status" value="1"/>
</dbReference>
<proteinExistence type="inferred from homology"/>
<dbReference type="GO" id="GO:0016020">
    <property type="term" value="C:membrane"/>
    <property type="evidence" value="ECO:0007669"/>
    <property type="project" value="TreeGrafter"/>
</dbReference>
<dbReference type="AlphaFoldDB" id="A0A835TJ91"/>
<dbReference type="EMBL" id="JADGMS010000002">
    <property type="protein sequence ID" value="KAF9687797.1"/>
    <property type="molecule type" value="Genomic_DNA"/>
</dbReference>
<dbReference type="OrthoDB" id="851557at2759"/>
<sequence length="116" mass="12668">MSKFLLVTNLLILRLSLQVCRKVLIARNVKRGLEAVQKIKDSSISDDLVGFHQLDVDELGSIASLAKFIKTKFGKLDILVNNAASNGVLLNADAFQRALELSGGGDKSYAKNDYCL</sequence>
<dbReference type="InterPro" id="IPR036291">
    <property type="entry name" value="NAD(P)-bd_dom_sf"/>
</dbReference>
<keyword evidence="2" id="KW-0521">NADP</keyword>
<evidence type="ECO:0000256" key="2">
    <source>
        <dbReference type="ARBA" id="ARBA00022857"/>
    </source>
</evidence>
<dbReference type="Proteomes" id="UP000657918">
    <property type="component" value="Unassembled WGS sequence"/>
</dbReference>
<gene>
    <name evidence="5" type="ORF">SADUNF_Sadunf02G0130500</name>
</gene>